<dbReference type="Pfam" id="PF09685">
    <property type="entry name" value="MamF_MmsF"/>
    <property type="match status" value="1"/>
</dbReference>
<proteinExistence type="predicted"/>
<dbReference type="Proteomes" id="UP000198534">
    <property type="component" value="Unassembled WGS sequence"/>
</dbReference>
<feature type="transmembrane region" description="Helical" evidence="5">
    <location>
        <begin position="39"/>
        <end position="59"/>
    </location>
</feature>
<evidence type="ECO:0000256" key="2">
    <source>
        <dbReference type="ARBA" id="ARBA00022692"/>
    </source>
</evidence>
<evidence type="ECO:0000256" key="1">
    <source>
        <dbReference type="ARBA" id="ARBA00004141"/>
    </source>
</evidence>
<comment type="subcellular location">
    <subcellularLocation>
        <location evidence="1">Membrane</location>
        <topology evidence="1">Multi-pass membrane protein</topology>
    </subcellularLocation>
</comment>
<keyword evidence="7" id="KW-1185">Reference proteome</keyword>
<dbReference type="InterPro" id="IPR019109">
    <property type="entry name" value="MamF_MmsF"/>
</dbReference>
<organism evidence="6 7">
    <name type="scientific">Marininema mesophilum</name>
    <dbReference type="NCBI Taxonomy" id="1048340"/>
    <lineage>
        <taxon>Bacteria</taxon>
        <taxon>Bacillati</taxon>
        <taxon>Bacillota</taxon>
        <taxon>Bacilli</taxon>
        <taxon>Bacillales</taxon>
        <taxon>Thermoactinomycetaceae</taxon>
        <taxon>Marininema</taxon>
    </lineage>
</organism>
<evidence type="ECO:0000313" key="6">
    <source>
        <dbReference type="EMBL" id="SDX42329.1"/>
    </source>
</evidence>
<protein>
    <recommendedName>
        <fullName evidence="8">DUF4870 domain-containing protein</fullName>
    </recommendedName>
</protein>
<evidence type="ECO:0000313" key="7">
    <source>
        <dbReference type="Proteomes" id="UP000198534"/>
    </source>
</evidence>
<feature type="transmembrane region" description="Helical" evidence="5">
    <location>
        <begin position="65"/>
        <end position="85"/>
    </location>
</feature>
<evidence type="ECO:0000256" key="4">
    <source>
        <dbReference type="ARBA" id="ARBA00023136"/>
    </source>
</evidence>
<evidence type="ECO:0008006" key="8">
    <source>
        <dbReference type="Google" id="ProtNLM"/>
    </source>
</evidence>
<evidence type="ECO:0000256" key="5">
    <source>
        <dbReference type="SAM" id="Phobius"/>
    </source>
</evidence>
<sequence length="99" mass="11301">MKVVKILIHASTWFLPILLPLVVWLLAEEDKLKRLSLQAVVFHIVMTILITVSAFLSFILIGIPFLIVFGVIAFIIPVIGIVRALQDREFEYPIIRSFI</sequence>
<dbReference type="AlphaFoldDB" id="A0A1H3BMK1"/>
<keyword evidence="3 5" id="KW-1133">Transmembrane helix</keyword>
<feature type="transmembrane region" description="Helical" evidence="5">
    <location>
        <begin position="6"/>
        <end position="27"/>
    </location>
</feature>
<accession>A0A1H3BMK1</accession>
<keyword evidence="2 5" id="KW-0812">Transmembrane</keyword>
<keyword evidence="4 5" id="KW-0472">Membrane</keyword>
<evidence type="ECO:0000256" key="3">
    <source>
        <dbReference type="ARBA" id="ARBA00022989"/>
    </source>
</evidence>
<name>A0A1H3BMK1_9BACL</name>
<gene>
    <name evidence="6" type="ORF">SAMN05444487_11733</name>
</gene>
<dbReference type="STRING" id="1048340.SAMN05444487_11733"/>
<dbReference type="EMBL" id="FNNQ01000017">
    <property type="protein sequence ID" value="SDX42329.1"/>
    <property type="molecule type" value="Genomic_DNA"/>
</dbReference>
<reference evidence="6 7" key="1">
    <citation type="submission" date="2016-10" db="EMBL/GenBank/DDBJ databases">
        <authorList>
            <person name="de Groot N.N."/>
        </authorList>
    </citation>
    <scope>NUCLEOTIDE SEQUENCE [LARGE SCALE GENOMIC DNA]</scope>
    <source>
        <strain evidence="6 7">DSM 45610</strain>
    </source>
</reference>
<dbReference type="RefSeq" id="WP_342707328.1">
    <property type="nucleotide sequence ID" value="NZ_FNNQ01000017.1"/>
</dbReference>